<dbReference type="InterPro" id="IPR041033">
    <property type="entry name" value="SpaA_PFL_dom_1"/>
</dbReference>
<feature type="domain" description="SpaA-like prealbumin fold" evidence="2">
    <location>
        <begin position="513"/>
        <end position="634"/>
    </location>
</feature>
<gene>
    <name evidence="3" type="ORF">SAMN04489714_1907</name>
</gene>
<evidence type="ECO:0000259" key="2">
    <source>
        <dbReference type="Pfam" id="PF17802"/>
    </source>
</evidence>
<evidence type="ECO:0000313" key="4">
    <source>
        <dbReference type="Proteomes" id="UP000198976"/>
    </source>
</evidence>
<organism evidence="3 4">
    <name type="scientific">Schaalia radingae</name>
    <dbReference type="NCBI Taxonomy" id="131110"/>
    <lineage>
        <taxon>Bacteria</taxon>
        <taxon>Bacillati</taxon>
        <taxon>Actinomycetota</taxon>
        <taxon>Actinomycetes</taxon>
        <taxon>Actinomycetales</taxon>
        <taxon>Actinomycetaceae</taxon>
        <taxon>Schaalia</taxon>
    </lineage>
</organism>
<dbReference type="Gene3D" id="2.60.40.10">
    <property type="entry name" value="Immunoglobulins"/>
    <property type="match status" value="1"/>
</dbReference>
<name>A0ABY0VBC0_9ACTO</name>
<dbReference type="Pfam" id="PF17802">
    <property type="entry name" value="SpaA"/>
    <property type="match status" value="1"/>
</dbReference>
<sequence length="709" mass="77500">MGLNRFFNSTVSARLSRPCSLTYDVAMPSVGNATGERAENAMKSHFTVRARKAAALLGASIVAATAFVVPIQQSSQAAERPFPSYELSYQRIVGQKDPNFNPETDEGDGCIHSANPELAPLPFFGFESAAINQCDGMRVKVRWFYDKSLDSETTAPTLEFRFGTTWQYTQVDNPDSNAYIWKPVENFLYDGQPTDIYKADDPVVKDSNGNFVRMHNGKGFYEPIHFVFEDTFGPGVEHTMQYDVYLPYNADWGGMTFGTGSTGDTHGGSIGAKANGMTVPIAAKMDVRYVLDSEYRAARGFPQASSSSTDESQSAGLPNEIAGKDEVLKNQYTARPQAGWGRQLEGSTYTTLDCLEAEGQQLTELANSVPINKIYPNLNSDAAVPLEAASGTAFFARYPYQYYLTGGRTWDSLSGQRYMNLNSETGEFEPFTDKNGNQLVFPYKPTPQSLIADIPGYKYVGFDLPTMKNGAYKGLTSEGYPEYQDGPNVASRYHKSNEKTQHFYYTYEKIKGAFNLSKVSTLDKTPIAGAEFELYQVIDPTVSACGVQPDLTDTSTVNICPLKNGAENTAPECSKTVRRITLDNMTDGKIITDAEGAYVAPQQSLASDTTYLLKEVAVPDPYRIDNAWTQFNVPLQTSDDQTVSTPTVTVKNPESVPPPEVPPTPPTKTPPKKVVLSNTGANAADLAAACVALVAAGGMTLMLRRRSSK</sequence>
<protein>
    <recommendedName>
        <fullName evidence="2">SpaA-like prealbumin fold domain-containing protein</fullName>
    </recommendedName>
</protein>
<reference evidence="3 4" key="1">
    <citation type="submission" date="2016-10" db="EMBL/GenBank/DDBJ databases">
        <authorList>
            <person name="Varghese N."/>
            <person name="Submissions S."/>
        </authorList>
    </citation>
    <scope>NUCLEOTIDE SEQUENCE [LARGE SCALE GENOMIC DNA]</scope>
    <source>
        <strain evidence="3 4">DSM 9169</strain>
    </source>
</reference>
<accession>A0ABY0VBC0</accession>
<evidence type="ECO:0000256" key="1">
    <source>
        <dbReference type="SAM" id="MobiDB-lite"/>
    </source>
</evidence>
<feature type="region of interest" description="Disordered" evidence="1">
    <location>
        <begin position="635"/>
        <end position="671"/>
    </location>
</feature>
<feature type="compositionally biased region" description="Pro residues" evidence="1">
    <location>
        <begin position="655"/>
        <end position="669"/>
    </location>
</feature>
<dbReference type="EMBL" id="LT629792">
    <property type="protein sequence ID" value="SDU05826.1"/>
    <property type="molecule type" value="Genomic_DNA"/>
</dbReference>
<feature type="compositionally biased region" description="Polar residues" evidence="1">
    <location>
        <begin position="635"/>
        <end position="652"/>
    </location>
</feature>
<keyword evidence="4" id="KW-1185">Reference proteome</keyword>
<dbReference type="InterPro" id="IPR013783">
    <property type="entry name" value="Ig-like_fold"/>
</dbReference>
<evidence type="ECO:0000313" key="3">
    <source>
        <dbReference type="EMBL" id="SDU05826.1"/>
    </source>
</evidence>
<dbReference type="Proteomes" id="UP000198976">
    <property type="component" value="Chromosome I"/>
</dbReference>
<proteinExistence type="predicted"/>